<organism evidence="2 3">
    <name type="scientific">Monosporascus cannonballus</name>
    <dbReference type="NCBI Taxonomy" id="155416"/>
    <lineage>
        <taxon>Eukaryota</taxon>
        <taxon>Fungi</taxon>
        <taxon>Dikarya</taxon>
        <taxon>Ascomycota</taxon>
        <taxon>Pezizomycotina</taxon>
        <taxon>Sordariomycetes</taxon>
        <taxon>Xylariomycetidae</taxon>
        <taxon>Xylariales</taxon>
        <taxon>Xylariales incertae sedis</taxon>
        <taxon>Monosporascus</taxon>
    </lineage>
</organism>
<keyword evidence="3" id="KW-1185">Reference proteome</keyword>
<dbReference type="PANTHER" id="PTHR43975">
    <property type="entry name" value="ZGC:101858"/>
    <property type="match status" value="1"/>
</dbReference>
<dbReference type="SUPFAM" id="SSF51735">
    <property type="entry name" value="NAD(P)-binding Rossmann-fold domains"/>
    <property type="match status" value="1"/>
</dbReference>
<name>A0ABY0H6F6_9PEZI</name>
<evidence type="ECO:0000256" key="1">
    <source>
        <dbReference type="ARBA" id="ARBA00022857"/>
    </source>
</evidence>
<proteinExistence type="predicted"/>
<dbReference type="Proteomes" id="UP000294003">
    <property type="component" value="Unassembled WGS sequence"/>
</dbReference>
<dbReference type="CDD" id="cd05233">
    <property type="entry name" value="SDR_c"/>
    <property type="match status" value="1"/>
</dbReference>
<dbReference type="InterPro" id="IPR002347">
    <property type="entry name" value="SDR_fam"/>
</dbReference>
<accession>A0ABY0H6F6</accession>
<sequence length="341" mass="36971">MIPVLQVAVEISEPKSSHERKLRPSADVLLASSHISLAHRWRNTAESSLAGSEGFSMLACISVNSGKVGSAIASSVETVLVDDTPADKVPSRPTSAESPTAGLTGTYSHAAKVITLGRSTDKTKAATAELRQEARSMNQKAEVIGLAVDISNASAVEKLWAGLKEQGTVVNVLVLNAASISLRKPVLELGTEGLWCGFNMNVRAQFDMVERFYKQEDKPIDKPLNTAAKHHGYGASKLAGATVLQMIALETSPEEMQVVNFHPGPNYTQAAKDAGYSREDFDWHDENLSGQFAVWLASPEAKFLHGRFVWVSWDVDELKSGGLRKRIDEDELFLKTGVRGL</sequence>
<evidence type="ECO:0000313" key="2">
    <source>
        <dbReference type="EMBL" id="RYO86098.1"/>
    </source>
</evidence>
<dbReference type="PANTHER" id="PTHR43975:SF2">
    <property type="entry name" value="EG:BACR7A4.14 PROTEIN-RELATED"/>
    <property type="match status" value="1"/>
</dbReference>
<reference evidence="2 3" key="1">
    <citation type="submission" date="2018-06" db="EMBL/GenBank/DDBJ databases">
        <title>Complete Genomes of Monosporascus.</title>
        <authorList>
            <person name="Robinson A.J."/>
            <person name="Natvig D.O."/>
        </authorList>
    </citation>
    <scope>NUCLEOTIDE SEQUENCE [LARGE SCALE GENOMIC DNA]</scope>
    <source>
        <strain evidence="2 3">CBS 609.92</strain>
    </source>
</reference>
<dbReference type="Gene3D" id="3.40.50.720">
    <property type="entry name" value="NAD(P)-binding Rossmann-like Domain"/>
    <property type="match status" value="1"/>
</dbReference>
<dbReference type="InterPro" id="IPR036291">
    <property type="entry name" value="NAD(P)-bd_dom_sf"/>
</dbReference>
<dbReference type="PROSITE" id="PS00061">
    <property type="entry name" value="ADH_SHORT"/>
    <property type="match status" value="1"/>
</dbReference>
<dbReference type="EMBL" id="QJNS01000122">
    <property type="protein sequence ID" value="RYO86098.1"/>
    <property type="molecule type" value="Genomic_DNA"/>
</dbReference>
<dbReference type="InterPro" id="IPR020904">
    <property type="entry name" value="Sc_DH/Rdtase_CS"/>
</dbReference>
<protein>
    <submittedName>
        <fullName evidence="2">Uncharacterized protein</fullName>
    </submittedName>
</protein>
<gene>
    <name evidence="2" type="ORF">DL762_004893</name>
</gene>
<dbReference type="Pfam" id="PF13561">
    <property type="entry name" value="adh_short_C2"/>
    <property type="match status" value="1"/>
</dbReference>
<comment type="caution">
    <text evidence="2">The sequence shown here is derived from an EMBL/GenBank/DDBJ whole genome shotgun (WGS) entry which is preliminary data.</text>
</comment>
<keyword evidence="1" id="KW-0521">NADP</keyword>
<evidence type="ECO:0000313" key="3">
    <source>
        <dbReference type="Proteomes" id="UP000294003"/>
    </source>
</evidence>